<comment type="caution">
    <text evidence="1">The sequence shown here is derived from an EMBL/GenBank/DDBJ whole genome shotgun (WGS) entry which is preliminary data.</text>
</comment>
<reference evidence="1 2" key="1">
    <citation type="submission" date="2017-01" db="EMBL/GenBank/DDBJ databases">
        <title>Genome Sequencing of a Marine Spirillum, Oceanospirillum multiglobuliferum ATCC 33336, from Japan.</title>
        <authorList>
            <person name="Carney J.G."/>
            <person name="Trachtenberg A.M."/>
            <person name="Rheaume B.A."/>
            <person name="Linnane J.D."/>
            <person name="Pitts N.L."/>
            <person name="Mykles D.L."/>
            <person name="Maclea K.S."/>
        </authorList>
    </citation>
    <scope>NUCLEOTIDE SEQUENCE [LARGE SCALE GENOMIC DNA]</scope>
    <source>
        <strain evidence="1 2">ATCC 33336</strain>
    </source>
</reference>
<dbReference type="Proteomes" id="UP000191418">
    <property type="component" value="Unassembled WGS sequence"/>
</dbReference>
<sequence length="80" mass="9103">MNREDARTLHPAAQEEKRKLAVRLSKRGMKNKEIAKEVGVHPLTVGRWLTKYREGGLKALLAQVRGRREGSGRQLTPDEE</sequence>
<proteinExistence type="predicted"/>
<evidence type="ECO:0000313" key="1">
    <source>
        <dbReference type="EMBL" id="OPX53866.1"/>
    </source>
</evidence>
<name>A0A1V4T007_9GAMM</name>
<dbReference type="SUPFAM" id="SSF46689">
    <property type="entry name" value="Homeodomain-like"/>
    <property type="match status" value="1"/>
</dbReference>
<keyword evidence="2" id="KW-1185">Reference proteome</keyword>
<feature type="non-terminal residue" evidence="1">
    <location>
        <position position="80"/>
    </location>
</feature>
<dbReference type="Gene3D" id="1.10.10.10">
    <property type="entry name" value="Winged helix-like DNA-binding domain superfamily/Winged helix DNA-binding domain"/>
    <property type="match status" value="1"/>
</dbReference>
<dbReference type="InterPro" id="IPR009057">
    <property type="entry name" value="Homeodomain-like_sf"/>
</dbReference>
<dbReference type="RefSeq" id="WP_139776757.1">
    <property type="nucleotide sequence ID" value="NZ_MTSM01000313.1"/>
</dbReference>
<dbReference type="InterPro" id="IPR036388">
    <property type="entry name" value="WH-like_DNA-bd_sf"/>
</dbReference>
<accession>A0A1V4T007</accession>
<organism evidence="1 2">
    <name type="scientific">Oceanospirillum multiglobuliferum</name>
    <dbReference type="NCBI Taxonomy" id="64969"/>
    <lineage>
        <taxon>Bacteria</taxon>
        <taxon>Pseudomonadati</taxon>
        <taxon>Pseudomonadota</taxon>
        <taxon>Gammaproteobacteria</taxon>
        <taxon>Oceanospirillales</taxon>
        <taxon>Oceanospirillaceae</taxon>
        <taxon>Oceanospirillum</taxon>
    </lineage>
</organism>
<evidence type="ECO:0000313" key="2">
    <source>
        <dbReference type="Proteomes" id="UP000191418"/>
    </source>
</evidence>
<dbReference type="EMBL" id="MTSM01000313">
    <property type="protein sequence ID" value="OPX53866.1"/>
    <property type="molecule type" value="Genomic_DNA"/>
</dbReference>
<dbReference type="Pfam" id="PF13551">
    <property type="entry name" value="HTH_29"/>
    <property type="match status" value="1"/>
</dbReference>
<protein>
    <submittedName>
        <fullName evidence="1">IS630 family transposase</fullName>
    </submittedName>
</protein>
<dbReference type="AlphaFoldDB" id="A0A1V4T007"/>
<gene>
    <name evidence="1" type="ORF">BTE48_17220</name>
</gene>